<proteinExistence type="predicted"/>
<dbReference type="Pfam" id="PF01627">
    <property type="entry name" value="Hpt"/>
    <property type="match status" value="1"/>
</dbReference>
<dbReference type="InterPro" id="IPR036641">
    <property type="entry name" value="HPT_dom_sf"/>
</dbReference>
<feature type="domain" description="HPt" evidence="2">
    <location>
        <begin position="21"/>
        <end position="114"/>
    </location>
</feature>
<dbReference type="PROSITE" id="PS50894">
    <property type="entry name" value="HPT"/>
    <property type="match status" value="1"/>
</dbReference>
<gene>
    <name evidence="3" type="ORF">GETHOR_24340</name>
</gene>
<feature type="modified residue" description="Phosphohistidine" evidence="1">
    <location>
        <position position="60"/>
    </location>
</feature>
<dbReference type="Proteomes" id="UP001242010">
    <property type="component" value="Chromosome"/>
</dbReference>
<evidence type="ECO:0000259" key="2">
    <source>
        <dbReference type="PROSITE" id="PS50894"/>
    </source>
</evidence>
<dbReference type="EMBL" id="AP027079">
    <property type="protein sequence ID" value="BDU70333.1"/>
    <property type="molecule type" value="Genomic_DNA"/>
</dbReference>
<evidence type="ECO:0000256" key="1">
    <source>
        <dbReference type="PROSITE-ProRule" id="PRU00110"/>
    </source>
</evidence>
<dbReference type="InterPro" id="IPR008207">
    <property type="entry name" value="Sig_transdc_His_kin_Hpt_dom"/>
</dbReference>
<accession>A0ABN6V177</accession>
<name>A0ABN6V177_9BACT</name>
<protein>
    <recommendedName>
        <fullName evidence="2">HPt domain-containing protein</fullName>
    </recommendedName>
</protein>
<reference evidence="4" key="1">
    <citation type="journal article" date="2023" name="Int. J. Syst. Evol. Microbiol.">
        <title>Mesoterricola silvestris gen. nov., sp. nov., Mesoterricola sediminis sp. nov., Geothrix oryzae sp. nov., Geothrix edaphica sp. nov., Geothrix rubra sp. nov., and Geothrix limicola sp. nov., six novel members of Acidobacteriota isolated from soils.</title>
        <authorList>
            <person name="Itoh H."/>
            <person name="Sugisawa Y."/>
            <person name="Mise K."/>
            <person name="Xu Z."/>
            <person name="Kuniyasu M."/>
            <person name="Ushijima N."/>
            <person name="Kawano K."/>
            <person name="Kobayashi E."/>
            <person name="Shiratori Y."/>
            <person name="Masuda Y."/>
            <person name="Senoo K."/>
        </authorList>
    </citation>
    <scope>NUCLEOTIDE SEQUENCE [LARGE SCALE GENOMIC DNA]</scope>
    <source>
        <strain evidence="4">Red222</strain>
    </source>
</reference>
<keyword evidence="4" id="KW-1185">Reference proteome</keyword>
<dbReference type="RefSeq" id="WP_286354051.1">
    <property type="nucleotide sequence ID" value="NZ_AP027079.1"/>
</dbReference>
<dbReference type="Gene3D" id="1.20.120.160">
    <property type="entry name" value="HPT domain"/>
    <property type="match status" value="1"/>
</dbReference>
<organism evidence="3 4">
    <name type="scientific">Geothrix oryzae</name>
    <dbReference type="NCBI Taxonomy" id="2927975"/>
    <lineage>
        <taxon>Bacteria</taxon>
        <taxon>Pseudomonadati</taxon>
        <taxon>Acidobacteriota</taxon>
        <taxon>Holophagae</taxon>
        <taxon>Holophagales</taxon>
        <taxon>Holophagaceae</taxon>
        <taxon>Geothrix</taxon>
    </lineage>
</organism>
<keyword evidence="1" id="KW-0597">Phosphoprotein</keyword>
<evidence type="ECO:0000313" key="4">
    <source>
        <dbReference type="Proteomes" id="UP001242010"/>
    </source>
</evidence>
<dbReference type="SUPFAM" id="SSF47226">
    <property type="entry name" value="Histidine-containing phosphotransfer domain, HPT domain"/>
    <property type="match status" value="1"/>
</dbReference>
<evidence type="ECO:0000313" key="3">
    <source>
        <dbReference type="EMBL" id="BDU70333.1"/>
    </source>
</evidence>
<sequence>MSDLLILDPRPLRDLLDIGAGPELVQELIGLLKEDAPPRVASVQAALAAGDAATAIQEAHQLKGALGNLGLQKFADLAAQIEVHAREGRLDPARGLAGLLPAAYEEALVALESAFPEP</sequence>